<dbReference type="AlphaFoldDB" id="A0A2A6E6B4"/>
<reference evidence="2 3" key="1">
    <citation type="submission" date="2017-09" db="EMBL/GenBank/DDBJ databases">
        <title>Phase variable restriction modification systems are present in the genome sequences of periodontal pathogens Prevotella intermedia, Tannerella forsythia and Porphyromonas gingivalis.</title>
        <authorList>
            <person name="Haigh R.D."/>
            <person name="Crawford L."/>
            <person name="Ralph J."/>
            <person name="Wanford J."/>
            <person name="Vartoukian S.R."/>
            <person name="Hijazib K."/>
            <person name="Wade W."/>
            <person name="Oggioni M.R."/>
        </authorList>
    </citation>
    <scope>NUCLEOTIDE SEQUENCE [LARGE SCALE GENOMIC DNA]</scope>
    <source>
        <strain evidence="2 3">WW11663</strain>
    </source>
</reference>
<feature type="transmembrane region" description="Helical" evidence="1">
    <location>
        <begin position="208"/>
        <end position="228"/>
    </location>
</feature>
<comment type="caution">
    <text evidence="2">The sequence shown here is derived from an EMBL/GenBank/DDBJ whole genome shotgun (WGS) entry which is preliminary data.</text>
</comment>
<dbReference type="Pfam" id="PF03929">
    <property type="entry name" value="PepSY_TM"/>
    <property type="match status" value="1"/>
</dbReference>
<organism evidence="2 3">
    <name type="scientific">Tannerella forsythia</name>
    <name type="common">Bacteroides forsythus</name>
    <dbReference type="NCBI Taxonomy" id="28112"/>
    <lineage>
        <taxon>Bacteria</taxon>
        <taxon>Pseudomonadati</taxon>
        <taxon>Bacteroidota</taxon>
        <taxon>Bacteroidia</taxon>
        <taxon>Bacteroidales</taxon>
        <taxon>Tannerellaceae</taxon>
        <taxon>Tannerella</taxon>
    </lineage>
</organism>
<feature type="transmembrane region" description="Helical" evidence="1">
    <location>
        <begin position="248"/>
        <end position="266"/>
    </location>
</feature>
<sequence>MFSRIMFTIHRVLGTLLSVLFLMWFVSGIVMIYHGFPSAGRDEKAAKLEPLDTDLPSVDELARRLPDTCTIDELSVSRYLGQTVYEIRSGKETFRLPADSAEQLPVIDGAYIARVAALWCSAPVSRIDSLHVLDQWIPFGRLKEEFPIYKFHFADHDGTELYISSRSGEVLQYTTRSERFWAWVGAVPHWVYFTLLRQDRELWIKTVIWLSGVGAIMVIAGLYVGIYVSVKSRRRKKKWFPYKKKWYYWHHVTGIVFGLFALTWVFSGMMSLADPPEWLVKEHQKYPVRQTMEALAPPPTAYPLDYKALISQYDGRAIEIRWSHFFGLPTYEIVLSGAERLTIDATTAQPLALTEAQATEAVRRIHGDDAVIRTEQLNEYDTYYLDRKRRLELPVWKVSVENEDRSCYYITPSNGRLREYNTRRRTHFWMYSALHALRFKFLTEHPVLWTTVMWMLLLGGAFVSLSGVVLGVKYIVRLFRRKARRTAGHK</sequence>
<proteinExistence type="predicted"/>
<name>A0A2A6E6B4_TANFO</name>
<dbReference type="InterPro" id="IPR005625">
    <property type="entry name" value="PepSY-ass_TM"/>
</dbReference>
<dbReference type="PANTHER" id="PTHR34219">
    <property type="entry name" value="IRON-REGULATED INNER MEMBRANE PROTEIN-RELATED"/>
    <property type="match status" value="1"/>
</dbReference>
<keyword evidence="1" id="KW-0472">Membrane</keyword>
<feature type="transmembrane region" description="Helical" evidence="1">
    <location>
        <begin position="12"/>
        <end position="33"/>
    </location>
</feature>
<evidence type="ECO:0000313" key="3">
    <source>
        <dbReference type="Proteomes" id="UP000219259"/>
    </source>
</evidence>
<evidence type="ECO:0000313" key="2">
    <source>
        <dbReference type="EMBL" id="PDP43207.1"/>
    </source>
</evidence>
<dbReference type="EMBL" id="NSLJ01000025">
    <property type="protein sequence ID" value="PDP43207.1"/>
    <property type="molecule type" value="Genomic_DNA"/>
</dbReference>
<keyword evidence="1" id="KW-1133">Transmembrane helix</keyword>
<dbReference type="PANTHER" id="PTHR34219:SF6">
    <property type="entry name" value="BLR3280 PROTEIN"/>
    <property type="match status" value="1"/>
</dbReference>
<gene>
    <name evidence="2" type="ORF">CLI86_09575</name>
</gene>
<evidence type="ECO:0000256" key="1">
    <source>
        <dbReference type="SAM" id="Phobius"/>
    </source>
</evidence>
<keyword evidence="1" id="KW-0812">Transmembrane</keyword>
<feature type="transmembrane region" description="Helical" evidence="1">
    <location>
        <begin position="454"/>
        <end position="476"/>
    </location>
</feature>
<protein>
    <submittedName>
        <fullName evidence="2">Peptidase</fullName>
    </submittedName>
</protein>
<accession>A0A2A6E6B4</accession>
<dbReference type="Proteomes" id="UP000219259">
    <property type="component" value="Unassembled WGS sequence"/>
</dbReference>